<organism evidence="1 2">
    <name type="scientific">Oryctes borbonicus</name>
    <dbReference type="NCBI Taxonomy" id="1629725"/>
    <lineage>
        <taxon>Eukaryota</taxon>
        <taxon>Metazoa</taxon>
        <taxon>Ecdysozoa</taxon>
        <taxon>Arthropoda</taxon>
        <taxon>Hexapoda</taxon>
        <taxon>Insecta</taxon>
        <taxon>Pterygota</taxon>
        <taxon>Neoptera</taxon>
        <taxon>Endopterygota</taxon>
        <taxon>Coleoptera</taxon>
        <taxon>Polyphaga</taxon>
        <taxon>Scarabaeiformia</taxon>
        <taxon>Scarabaeidae</taxon>
        <taxon>Dynastinae</taxon>
        <taxon>Oryctes</taxon>
    </lineage>
</organism>
<protein>
    <recommendedName>
        <fullName evidence="3">CHK kinase-like domain-containing protein</fullName>
    </recommendedName>
</protein>
<dbReference type="PANTHER" id="PTHR11012:SF30">
    <property type="entry name" value="PROTEIN KINASE-LIKE DOMAIN-CONTAINING"/>
    <property type="match status" value="1"/>
</dbReference>
<dbReference type="PANTHER" id="PTHR11012">
    <property type="entry name" value="PROTEIN KINASE-LIKE DOMAIN-CONTAINING"/>
    <property type="match status" value="1"/>
</dbReference>
<dbReference type="AlphaFoldDB" id="A0A0T6AUC2"/>
<dbReference type="OrthoDB" id="8250698at2759"/>
<dbReference type="EMBL" id="LJIG01022849">
    <property type="protein sequence ID" value="KRT78398.1"/>
    <property type="molecule type" value="Genomic_DNA"/>
</dbReference>
<proteinExistence type="predicted"/>
<dbReference type="Pfam" id="PF02958">
    <property type="entry name" value="EcKL"/>
    <property type="match status" value="1"/>
</dbReference>
<gene>
    <name evidence="1" type="ORF">AMK59_7338</name>
</gene>
<accession>A0A0T6AUC2</accession>
<reference evidence="1 2" key="1">
    <citation type="submission" date="2015-09" db="EMBL/GenBank/DDBJ databases">
        <title>Draft genome of the scarab beetle Oryctes borbonicus.</title>
        <authorList>
            <person name="Meyer J.M."/>
            <person name="Markov G.V."/>
            <person name="Baskaran P."/>
            <person name="Herrmann M."/>
            <person name="Sommer R.J."/>
            <person name="Roedelsperger C."/>
        </authorList>
    </citation>
    <scope>NUCLEOTIDE SEQUENCE [LARGE SCALE GENOMIC DNA]</scope>
    <source>
        <strain evidence="1">OB123</strain>
        <tissue evidence="1">Whole animal</tissue>
    </source>
</reference>
<evidence type="ECO:0000313" key="2">
    <source>
        <dbReference type="Proteomes" id="UP000051574"/>
    </source>
</evidence>
<keyword evidence="2" id="KW-1185">Reference proteome</keyword>
<dbReference type="Proteomes" id="UP000051574">
    <property type="component" value="Unassembled WGS sequence"/>
</dbReference>
<comment type="caution">
    <text evidence="1">The sequence shown here is derived from an EMBL/GenBank/DDBJ whole genome shotgun (WGS) entry which is preliminary data.</text>
</comment>
<dbReference type="InterPro" id="IPR011009">
    <property type="entry name" value="Kinase-like_dom_sf"/>
</dbReference>
<sequence length="221" mass="25253">MSSDKEFSVSDDAKALVNDIIERNNWDPVVDVRYSPGSQVGDGYASKHVAVEIVTSKETIRLFIKYALNTDTSSFESVAKFYANETFFYDIAYPAYSKFLTEKNVQDVFRNAPKCYGTSSKYIIALEDLKYKGFCLFDRTKIMDEKHISLMLKTLAKFHATSFAFKEQNREEYDKLVENCAGDLFSQQPKDAPTIKMFYETLADTLGKLDPEEDNSGEVCW</sequence>
<evidence type="ECO:0008006" key="3">
    <source>
        <dbReference type="Google" id="ProtNLM"/>
    </source>
</evidence>
<dbReference type="InterPro" id="IPR004119">
    <property type="entry name" value="EcKL"/>
</dbReference>
<dbReference type="SUPFAM" id="SSF56112">
    <property type="entry name" value="Protein kinase-like (PK-like)"/>
    <property type="match status" value="1"/>
</dbReference>
<name>A0A0T6AUC2_9SCAR</name>
<evidence type="ECO:0000313" key="1">
    <source>
        <dbReference type="EMBL" id="KRT78398.1"/>
    </source>
</evidence>